<dbReference type="SUPFAM" id="SSF53756">
    <property type="entry name" value="UDP-Glycosyltransferase/glycogen phosphorylase"/>
    <property type="match status" value="1"/>
</dbReference>
<comment type="caution">
    <text evidence="1">The sequence shown here is derived from an EMBL/GenBank/DDBJ whole genome shotgun (WGS) entry which is preliminary data.</text>
</comment>
<reference evidence="1" key="1">
    <citation type="journal article" date="2018" name="Genome Biol.">
        <title>SKESA: strategic k-mer extension for scrupulous assemblies.</title>
        <authorList>
            <person name="Souvorov A."/>
            <person name="Agarwala R."/>
            <person name="Lipman D.J."/>
        </authorList>
    </citation>
    <scope>NUCLEOTIDE SEQUENCE</scope>
    <source>
        <strain evidence="1">AZ00058701</strain>
    </source>
</reference>
<evidence type="ECO:0000313" key="1">
    <source>
        <dbReference type="EMBL" id="HAU1880482.1"/>
    </source>
</evidence>
<accession>A0AAN5PHN0</accession>
<organism evidence="1 2">
    <name type="scientific">Legionella pneumophila</name>
    <dbReference type="NCBI Taxonomy" id="446"/>
    <lineage>
        <taxon>Bacteria</taxon>
        <taxon>Pseudomonadati</taxon>
        <taxon>Pseudomonadota</taxon>
        <taxon>Gammaproteobacteria</taxon>
        <taxon>Legionellales</taxon>
        <taxon>Legionellaceae</taxon>
        <taxon>Legionella</taxon>
    </lineage>
</organism>
<protein>
    <submittedName>
        <fullName evidence="1">Uncharacterized protein</fullName>
    </submittedName>
</protein>
<dbReference type="EMBL" id="DACWHX010000010">
    <property type="protein sequence ID" value="HAU1880482.1"/>
    <property type="molecule type" value="Genomic_DNA"/>
</dbReference>
<dbReference type="RefSeq" id="WP_014326738.1">
    <property type="nucleotide sequence ID" value="NZ_CP113433.1"/>
</dbReference>
<reference evidence="1" key="2">
    <citation type="submission" date="2019-10" db="EMBL/GenBank/DDBJ databases">
        <authorList>
            <consortium name="NCBI Pathogen Detection Project"/>
        </authorList>
    </citation>
    <scope>NUCLEOTIDE SEQUENCE</scope>
    <source>
        <strain evidence="1">AZ00058701</strain>
    </source>
</reference>
<name>A0AAN5PHN0_LEGPN</name>
<sequence length="528" mass="61770">MNKDKTLKNTLLFVHIPTHFKEIIRVARIMKQTDIYQPYVFFDANYEGIDKHIAQCKKENIQYINYFDITIAANKSEKTKLWFKIFRRFVLSFVKFVKFLGSLKVFKVLKVIRFLFLPIGIIFKKIIPLVKKKKFDLGLGIRQKVGSYLLVCYKLIWDKFPFLLPTISRVAHHYCKYFPRIIIEGYDIKLMVFPEHNLFYFTQLLADLGRKKNIPSIIVPFTIANTIEWSEAFYKEPSRSLLKFHNRLVAFAFPNWIHYYKNKLLLLPVEIVLLHEMFHIAPKKPWLLNSGNINFLALESNAMKEYYVSAGIEEKHLRATGALYNDELFLKLQNVDTYRTKLYGSLNMESHKPMILCALPPNQCDGRLDVMEFSDYQEIVRYVLSQLSNYSNKYNIVVNLHPRIRPSSIEFIKEYPVKVFYGDIAEIIPLSSIYIAVCSATIRMAISCGIPVINYDLYQYRYDDYTDLDGVVTVFQCSEFSATLEKLVNEEVFYEQVKKAQLKDSSKWGALDGKAGQNLLNEINLLFA</sequence>
<dbReference type="AlphaFoldDB" id="A0AAN5PHN0"/>
<dbReference type="Proteomes" id="UP000866496">
    <property type="component" value="Unassembled WGS sequence"/>
</dbReference>
<evidence type="ECO:0000313" key="2">
    <source>
        <dbReference type="Proteomes" id="UP000866496"/>
    </source>
</evidence>
<proteinExistence type="predicted"/>
<gene>
    <name evidence="1" type="ORF">JBJ86_09530</name>
</gene>